<name>A0A813BNP5_9DINO</name>
<dbReference type="AlphaFoldDB" id="A0A813BNP5"/>
<dbReference type="EMBL" id="CAJNJA010075142">
    <property type="protein sequence ID" value="CAE7914137.1"/>
    <property type="molecule type" value="Genomic_DNA"/>
</dbReference>
<gene>
    <name evidence="2" type="ORF">SNEC2469_LOCUS31254</name>
</gene>
<keyword evidence="1" id="KW-0472">Membrane</keyword>
<keyword evidence="1" id="KW-0812">Transmembrane</keyword>
<keyword evidence="3" id="KW-1185">Reference proteome</keyword>
<dbReference type="Proteomes" id="UP000601435">
    <property type="component" value="Unassembled WGS sequence"/>
</dbReference>
<evidence type="ECO:0000313" key="3">
    <source>
        <dbReference type="Proteomes" id="UP000601435"/>
    </source>
</evidence>
<proteinExistence type="predicted"/>
<sequence length="74" mass="7920">MLELSGPAQSLVVALGVTWCAFIALLLLDYLADLECTGERFDRALRQMVAPISVFIGFGWKGAFAAAGTTLVQD</sequence>
<feature type="transmembrane region" description="Helical" evidence="1">
    <location>
        <begin position="12"/>
        <end position="31"/>
    </location>
</feature>
<feature type="non-terminal residue" evidence="2">
    <location>
        <position position="1"/>
    </location>
</feature>
<feature type="transmembrane region" description="Helical" evidence="1">
    <location>
        <begin position="52"/>
        <end position="72"/>
    </location>
</feature>
<evidence type="ECO:0000256" key="1">
    <source>
        <dbReference type="SAM" id="Phobius"/>
    </source>
</evidence>
<organism evidence="2 3">
    <name type="scientific">Symbiodinium necroappetens</name>
    <dbReference type="NCBI Taxonomy" id="1628268"/>
    <lineage>
        <taxon>Eukaryota</taxon>
        <taxon>Sar</taxon>
        <taxon>Alveolata</taxon>
        <taxon>Dinophyceae</taxon>
        <taxon>Suessiales</taxon>
        <taxon>Symbiodiniaceae</taxon>
        <taxon>Symbiodinium</taxon>
    </lineage>
</organism>
<reference evidence="2" key="1">
    <citation type="submission" date="2021-02" db="EMBL/GenBank/DDBJ databases">
        <authorList>
            <person name="Dougan E. K."/>
            <person name="Rhodes N."/>
            <person name="Thang M."/>
            <person name="Chan C."/>
        </authorList>
    </citation>
    <scope>NUCLEOTIDE SEQUENCE</scope>
</reference>
<protein>
    <submittedName>
        <fullName evidence="2">Uncharacterized protein</fullName>
    </submittedName>
</protein>
<evidence type="ECO:0000313" key="2">
    <source>
        <dbReference type="EMBL" id="CAE7914137.1"/>
    </source>
</evidence>
<keyword evidence="1" id="KW-1133">Transmembrane helix</keyword>
<accession>A0A813BNP5</accession>
<comment type="caution">
    <text evidence="2">The sequence shown here is derived from an EMBL/GenBank/DDBJ whole genome shotgun (WGS) entry which is preliminary data.</text>
</comment>